<dbReference type="PANTHER" id="PTHR43406">
    <property type="entry name" value="TRYPTOPHAN SYNTHASE, ALPHA CHAIN"/>
    <property type="match status" value="1"/>
</dbReference>
<comment type="caution">
    <text evidence="9">The sequence shown here is derived from an EMBL/GenBank/DDBJ whole genome shotgun (WGS) entry which is preliminary data.</text>
</comment>
<dbReference type="Pfam" id="PF00290">
    <property type="entry name" value="Trp_syntA"/>
    <property type="match status" value="1"/>
</dbReference>
<evidence type="ECO:0000256" key="2">
    <source>
        <dbReference type="ARBA" id="ARBA00011270"/>
    </source>
</evidence>
<keyword evidence="6" id="KW-0057">Aromatic amino acid biosynthesis</keyword>
<dbReference type="EMBL" id="DXAK01000035">
    <property type="protein sequence ID" value="HJA06885.1"/>
    <property type="molecule type" value="Genomic_DNA"/>
</dbReference>
<dbReference type="SUPFAM" id="SSF51366">
    <property type="entry name" value="Ribulose-phoshate binding barrel"/>
    <property type="match status" value="1"/>
</dbReference>
<gene>
    <name evidence="9" type="ORF">H9798_07080</name>
</gene>
<reference evidence="9" key="1">
    <citation type="journal article" date="2021" name="PeerJ">
        <title>Extensive microbial diversity within the chicken gut microbiome revealed by metagenomics and culture.</title>
        <authorList>
            <person name="Gilroy R."/>
            <person name="Ravi A."/>
            <person name="Getino M."/>
            <person name="Pursley I."/>
            <person name="Horton D.L."/>
            <person name="Alikhan N.F."/>
            <person name="Baker D."/>
            <person name="Gharbi K."/>
            <person name="Hall N."/>
            <person name="Watson M."/>
            <person name="Adriaenssens E.M."/>
            <person name="Foster-Nyarko E."/>
            <person name="Jarju S."/>
            <person name="Secka A."/>
            <person name="Antonio M."/>
            <person name="Oren A."/>
            <person name="Chaudhuri R.R."/>
            <person name="La Ragione R."/>
            <person name="Hildebrand F."/>
            <person name="Pallen M.J."/>
        </authorList>
    </citation>
    <scope>NUCLEOTIDE SEQUENCE</scope>
    <source>
        <strain evidence="9">ChiSjej2B20-11307</strain>
    </source>
</reference>
<dbReference type="InterPro" id="IPR002028">
    <property type="entry name" value="Trp_synthase_suA"/>
</dbReference>
<evidence type="ECO:0000256" key="5">
    <source>
        <dbReference type="ARBA" id="ARBA00022822"/>
    </source>
</evidence>
<comment type="pathway">
    <text evidence="1">Amino-acid biosynthesis; L-tryptophan biosynthesis; L-tryptophan from chorismate: step 5/5.</text>
</comment>
<dbReference type="GO" id="GO:0004834">
    <property type="term" value="F:tryptophan synthase activity"/>
    <property type="evidence" value="ECO:0007669"/>
    <property type="project" value="UniProtKB-EC"/>
</dbReference>
<evidence type="ECO:0000313" key="10">
    <source>
        <dbReference type="Proteomes" id="UP000824223"/>
    </source>
</evidence>
<dbReference type="AlphaFoldDB" id="A0A9D2KJB3"/>
<dbReference type="InterPro" id="IPR011060">
    <property type="entry name" value="RibuloseP-bd_barrel"/>
</dbReference>
<sequence length="288" mass="32583">MKINRINKTIERARQEGRVAFIGLVPIDPQSMRKSREIADMMIASGVDIVMVHIPNWMPWMEGRVLQLAARAPRNAKVTREQIFEFIRELREAYPDVPLIDMTLYDTAATMGQGRFLELSEAADVDGFDIPNYPLLSTDDKFGFYKYCVEHGRHLILAVSYEIATAPEGTPEYEMLCKIAEYGRGFVFVMNAPGGQSGSDVKLTDEQLREAVSRVKNMMEQQGNMDCSVSIVCGISGEEDIRKVKRSGADSFMIGSAYIRFLQEGRPLEEVSEYLKGIRRMCVRGEEK</sequence>
<dbReference type="GO" id="GO:0005829">
    <property type="term" value="C:cytosol"/>
    <property type="evidence" value="ECO:0007669"/>
    <property type="project" value="TreeGrafter"/>
</dbReference>
<dbReference type="PANTHER" id="PTHR43406:SF1">
    <property type="entry name" value="TRYPTOPHAN SYNTHASE ALPHA CHAIN, CHLOROPLASTIC"/>
    <property type="match status" value="1"/>
</dbReference>
<name>A0A9D2KJB3_9FIRM</name>
<organism evidence="9 10">
    <name type="scientific">Candidatus Mediterraneibacter pullicola</name>
    <dbReference type="NCBI Taxonomy" id="2838682"/>
    <lineage>
        <taxon>Bacteria</taxon>
        <taxon>Bacillati</taxon>
        <taxon>Bacillota</taxon>
        <taxon>Clostridia</taxon>
        <taxon>Lachnospirales</taxon>
        <taxon>Lachnospiraceae</taxon>
        <taxon>Mediterraneibacter</taxon>
    </lineage>
</organism>
<evidence type="ECO:0000256" key="7">
    <source>
        <dbReference type="ARBA" id="ARBA00023239"/>
    </source>
</evidence>
<dbReference type="InterPro" id="IPR013785">
    <property type="entry name" value="Aldolase_TIM"/>
</dbReference>
<comment type="subunit">
    <text evidence="2">Tetramer of two alpha and two beta chains.</text>
</comment>
<protein>
    <recommendedName>
        <fullName evidence="3">tryptophan synthase</fullName>
        <ecNumber evidence="3">4.2.1.20</ecNumber>
    </recommendedName>
</protein>
<evidence type="ECO:0000256" key="8">
    <source>
        <dbReference type="ARBA" id="ARBA00049047"/>
    </source>
</evidence>
<dbReference type="Gene3D" id="3.20.20.70">
    <property type="entry name" value="Aldolase class I"/>
    <property type="match status" value="1"/>
</dbReference>
<evidence type="ECO:0000256" key="6">
    <source>
        <dbReference type="ARBA" id="ARBA00023141"/>
    </source>
</evidence>
<evidence type="ECO:0000256" key="3">
    <source>
        <dbReference type="ARBA" id="ARBA00012043"/>
    </source>
</evidence>
<dbReference type="EC" id="4.2.1.20" evidence="3"/>
<evidence type="ECO:0000256" key="4">
    <source>
        <dbReference type="ARBA" id="ARBA00022605"/>
    </source>
</evidence>
<keyword evidence="4" id="KW-0028">Amino-acid biosynthesis</keyword>
<proteinExistence type="predicted"/>
<evidence type="ECO:0000256" key="1">
    <source>
        <dbReference type="ARBA" id="ARBA00004733"/>
    </source>
</evidence>
<evidence type="ECO:0000313" key="9">
    <source>
        <dbReference type="EMBL" id="HJA06885.1"/>
    </source>
</evidence>
<keyword evidence="7 9" id="KW-0456">Lyase</keyword>
<accession>A0A9D2KJB3</accession>
<keyword evidence="5" id="KW-0822">Tryptophan biosynthesis</keyword>
<reference evidence="9" key="2">
    <citation type="submission" date="2021-04" db="EMBL/GenBank/DDBJ databases">
        <authorList>
            <person name="Gilroy R."/>
        </authorList>
    </citation>
    <scope>NUCLEOTIDE SEQUENCE</scope>
    <source>
        <strain evidence="9">ChiSjej2B20-11307</strain>
    </source>
</reference>
<dbReference type="Proteomes" id="UP000824223">
    <property type="component" value="Unassembled WGS sequence"/>
</dbReference>
<comment type="catalytic activity">
    <reaction evidence="8">
        <text>(1S,2R)-1-C-(indol-3-yl)glycerol 3-phosphate + L-serine = D-glyceraldehyde 3-phosphate + L-tryptophan + H2O</text>
        <dbReference type="Rhea" id="RHEA:10532"/>
        <dbReference type="ChEBI" id="CHEBI:15377"/>
        <dbReference type="ChEBI" id="CHEBI:33384"/>
        <dbReference type="ChEBI" id="CHEBI:57912"/>
        <dbReference type="ChEBI" id="CHEBI:58866"/>
        <dbReference type="ChEBI" id="CHEBI:59776"/>
        <dbReference type="EC" id="4.2.1.20"/>
    </reaction>
</comment>